<dbReference type="EMBL" id="JABTEG010000006">
    <property type="protein sequence ID" value="KAG4304844.1"/>
    <property type="molecule type" value="Genomic_DNA"/>
</dbReference>
<evidence type="ECO:0000313" key="2">
    <source>
        <dbReference type="Proteomes" id="UP000768646"/>
    </source>
</evidence>
<organism evidence="1 2">
    <name type="scientific">Pneumocystis oryctolagi</name>
    <dbReference type="NCBI Taxonomy" id="42067"/>
    <lineage>
        <taxon>Eukaryota</taxon>
        <taxon>Fungi</taxon>
        <taxon>Dikarya</taxon>
        <taxon>Ascomycota</taxon>
        <taxon>Taphrinomycotina</taxon>
        <taxon>Pneumocystomycetes</taxon>
        <taxon>Pneumocystaceae</taxon>
        <taxon>Pneumocystis</taxon>
    </lineage>
</organism>
<sequence>MTISPGERRATNKRLVRHSPLIYRLPRNARNIGRLRGIARITQAIHFIGGGLPVIGCQIAFIGTRIKRIKKDYSVEVLRRYENNKPRFSIALDSMSGWVGIALFILSVGCAVRCFTVSRRYRLFERKEPPRSTSARCTVRDLSTSPSTPGFLMRFWRDTRNEPLVESTTDITTAASTENNSKGPATSNTSEHVWELAVWDPSKQLILFFCFFNPVHLILLWYHPLSLKHLILVATIAFQLFLLHRAYAGYVADKSIIHGEVFNEYSKKFVEPRLFPYKRDVATSTHPDIVQVEVHTPYGKPNKSIHYPSVPASNRIRSLIEDEWNTPSKSQKGMFKKLPMSPIKNIQLSPAKGFRPANSWSVNASTNHFRPCPNTKSTAKHL</sequence>
<gene>
    <name evidence="1" type="ORF">PORY_001897</name>
</gene>
<reference evidence="1 2" key="1">
    <citation type="journal article" date="2021" name="Commun. Biol.">
        <title>Genomic insights into the host specific adaptation of the Pneumocystis genus.</title>
        <authorList>
            <person name="Cisse O.H."/>
            <person name="Ma L."/>
            <person name="Dekker J.P."/>
            <person name="Khil P.P."/>
            <person name="Youn J.-H."/>
            <person name="Brenchley J.M."/>
            <person name="Blair R."/>
            <person name="Pahar B."/>
            <person name="Chabe M."/>
            <person name="Van Rompay K.K.A."/>
            <person name="Keesler R."/>
            <person name="Sukura A."/>
            <person name="Hirsch V."/>
            <person name="Kutty G."/>
            <person name="Liu Y."/>
            <person name="Peng L."/>
            <person name="Chen J."/>
            <person name="Song J."/>
            <person name="Weissenbacher-Lang C."/>
            <person name="Xu J."/>
            <person name="Upham N.S."/>
            <person name="Stajich J.E."/>
            <person name="Cuomo C.A."/>
            <person name="Cushion M.T."/>
            <person name="Kovacs J.A."/>
        </authorList>
    </citation>
    <scope>NUCLEOTIDE SEQUENCE [LARGE SCALE GENOMIC DNA]</scope>
    <source>
        <strain evidence="1 2">RABM</strain>
    </source>
</reference>
<dbReference type="Proteomes" id="UP000768646">
    <property type="component" value="Unassembled WGS sequence"/>
</dbReference>
<comment type="caution">
    <text evidence="1">The sequence shown here is derived from an EMBL/GenBank/DDBJ whole genome shotgun (WGS) entry which is preliminary data.</text>
</comment>
<name>A0ACB7CDA4_9ASCO</name>
<protein>
    <submittedName>
        <fullName evidence="1">Uncharacterized protein</fullName>
    </submittedName>
</protein>
<accession>A0ACB7CDA4</accession>
<keyword evidence="2" id="KW-1185">Reference proteome</keyword>
<proteinExistence type="predicted"/>
<evidence type="ECO:0000313" key="1">
    <source>
        <dbReference type="EMBL" id="KAG4304844.1"/>
    </source>
</evidence>